<dbReference type="AlphaFoldDB" id="A0A512AW60"/>
<dbReference type="PROSITE" id="PS00197">
    <property type="entry name" value="2FE2S_FER_1"/>
    <property type="match status" value="1"/>
</dbReference>
<proteinExistence type="inferred from homology"/>
<dbReference type="Gene3D" id="1.10.1060.10">
    <property type="entry name" value="Alpha-helical ferredoxin"/>
    <property type="match status" value="1"/>
</dbReference>
<dbReference type="Proteomes" id="UP000321532">
    <property type="component" value="Unassembled WGS sequence"/>
</dbReference>
<dbReference type="InterPro" id="IPR012675">
    <property type="entry name" value="Beta-grasp_dom_sf"/>
</dbReference>
<dbReference type="SUPFAM" id="SSF46548">
    <property type="entry name" value="alpha-helical ferredoxin"/>
    <property type="match status" value="1"/>
</dbReference>
<dbReference type="PANTHER" id="PTHR11921">
    <property type="entry name" value="SUCCINATE DEHYDROGENASE IRON-SULFUR PROTEIN"/>
    <property type="match status" value="1"/>
</dbReference>
<dbReference type="InterPro" id="IPR025192">
    <property type="entry name" value="Succ_DH/fum_Rdtase_N"/>
</dbReference>
<dbReference type="Gene3D" id="3.10.20.30">
    <property type="match status" value="1"/>
</dbReference>
<keyword evidence="6" id="KW-1185">Reference proteome</keyword>
<dbReference type="GO" id="GO:0022904">
    <property type="term" value="P:respiratory electron transport chain"/>
    <property type="evidence" value="ECO:0007669"/>
    <property type="project" value="TreeGrafter"/>
</dbReference>
<comment type="caution">
    <text evidence="5">The sequence shown here is derived from an EMBL/GenBank/DDBJ whole genome shotgun (WGS) entry which is preliminary data.</text>
</comment>
<dbReference type="InterPro" id="IPR009051">
    <property type="entry name" value="Helical_ferredxn"/>
</dbReference>
<dbReference type="Pfam" id="PF13085">
    <property type="entry name" value="Fer2_3"/>
    <property type="match status" value="1"/>
</dbReference>
<feature type="domain" description="4Fe-4S ferredoxin-type" evidence="4">
    <location>
        <begin position="160"/>
        <end position="190"/>
    </location>
</feature>
<comment type="similarity">
    <text evidence="2">Belongs to the succinate dehydrogenase/fumarate reductase iron-sulfur protein family.</text>
</comment>
<comment type="cofactor">
    <cofactor evidence="1">
        <name>[3Fe-4S] cluster</name>
        <dbReference type="ChEBI" id="CHEBI:21137"/>
    </cofactor>
</comment>
<reference evidence="5 6" key="1">
    <citation type="submission" date="2019-07" db="EMBL/GenBank/DDBJ databases">
        <title>Whole genome shotgun sequence of Adhaeribacter aerolatus NBRC 106133.</title>
        <authorList>
            <person name="Hosoyama A."/>
            <person name="Uohara A."/>
            <person name="Ohji S."/>
            <person name="Ichikawa N."/>
        </authorList>
    </citation>
    <scope>NUCLEOTIDE SEQUENCE [LARGE SCALE GENOMIC DNA]</scope>
    <source>
        <strain evidence="5 6">NBRC 106133</strain>
    </source>
</reference>
<evidence type="ECO:0000259" key="4">
    <source>
        <dbReference type="PROSITE" id="PS51379"/>
    </source>
</evidence>
<dbReference type="GO" id="GO:0051537">
    <property type="term" value="F:2 iron, 2 sulfur cluster binding"/>
    <property type="evidence" value="ECO:0007669"/>
    <property type="project" value="InterPro"/>
</dbReference>
<dbReference type="GO" id="GO:0009060">
    <property type="term" value="P:aerobic respiration"/>
    <property type="evidence" value="ECO:0007669"/>
    <property type="project" value="TreeGrafter"/>
</dbReference>
<sequence length="261" mass="28287">MAGNNPNSTPMNLTLKVWRQKNAKTPGQLVTYKVNDISPDMSFLEMFDVLNEDLLRQGQEPIAFDHDCREGICGMCSMYINGRAHGPEKGTTTCQLHMRKFKDGDTIVVEPWRANAFTVHKDLSVDRSALDRIQQAGGYVSVNTGGVPDANEIPIPKSIADKAFDAATCIQCGACVAACKNASAMLFLSAKVSQLAMLPQGKVERKTRVENMLAQHDAEGFGSCTNIGACAAECPVGISLENIAMLNREYIAAKVTSENIV</sequence>
<dbReference type="NCBIfam" id="NF005746">
    <property type="entry name" value="PRK07570.1"/>
    <property type="match status" value="1"/>
</dbReference>
<dbReference type="CDD" id="cd00207">
    <property type="entry name" value="fer2"/>
    <property type="match status" value="1"/>
</dbReference>
<dbReference type="InterPro" id="IPR050573">
    <property type="entry name" value="SDH/FRD_Iron-Sulfur"/>
</dbReference>
<dbReference type="InterPro" id="IPR001041">
    <property type="entry name" value="2Fe-2S_ferredoxin-type"/>
</dbReference>
<evidence type="ECO:0000256" key="1">
    <source>
        <dbReference type="ARBA" id="ARBA00001927"/>
    </source>
</evidence>
<gene>
    <name evidence="5" type="ORF">AAE02nite_16230</name>
</gene>
<dbReference type="Pfam" id="PF13183">
    <property type="entry name" value="Fer4_8"/>
    <property type="match status" value="1"/>
</dbReference>
<evidence type="ECO:0000313" key="5">
    <source>
        <dbReference type="EMBL" id="GEO03959.1"/>
    </source>
</evidence>
<evidence type="ECO:0000256" key="2">
    <source>
        <dbReference type="ARBA" id="ARBA00009433"/>
    </source>
</evidence>
<name>A0A512AW60_9BACT</name>
<dbReference type="PROSITE" id="PS51379">
    <property type="entry name" value="4FE4S_FER_2"/>
    <property type="match status" value="1"/>
</dbReference>
<dbReference type="GO" id="GO:0009055">
    <property type="term" value="F:electron transfer activity"/>
    <property type="evidence" value="ECO:0007669"/>
    <property type="project" value="InterPro"/>
</dbReference>
<accession>A0A512AW60</accession>
<dbReference type="PANTHER" id="PTHR11921:SF41">
    <property type="entry name" value="SUCCINATE DEHYDROGENASE"/>
    <property type="match status" value="1"/>
</dbReference>
<evidence type="ECO:0000256" key="3">
    <source>
        <dbReference type="ARBA" id="ARBA00034078"/>
    </source>
</evidence>
<dbReference type="InterPro" id="IPR017896">
    <property type="entry name" value="4Fe4S_Fe-S-bd"/>
</dbReference>
<dbReference type="SUPFAM" id="SSF54292">
    <property type="entry name" value="2Fe-2S ferredoxin-like"/>
    <property type="match status" value="1"/>
</dbReference>
<dbReference type="EMBL" id="BJYS01000009">
    <property type="protein sequence ID" value="GEO03959.1"/>
    <property type="molecule type" value="Genomic_DNA"/>
</dbReference>
<dbReference type="InterPro" id="IPR006058">
    <property type="entry name" value="2Fe2S_fd_BS"/>
</dbReference>
<organism evidence="5 6">
    <name type="scientific">Adhaeribacter aerolatus</name>
    <dbReference type="NCBI Taxonomy" id="670289"/>
    <lineage>
        <taxon>Bacteria</taxon>
        <taxon>Pseudomonadati</taxon>
        <taxon>Bacteroidota</taxon>
        <taxon>Cytophagia</taxon>
        <taxon>Cytophagales</taxon>
        <taxon>Hymenobacteraceae</taxon>
        <taxon>Adhaeribacter</taxon>
    </lineage>
</organism>
<protein>
    <submittedName>
        <fullName evidence="5">Succinate dehydrogenase</fullName>
    </submittedName>
</protein>
<evidence type="ECO:0000313" key="6">
    <source>
        <dbReference type="Proteomes" id="UP000321532"/>
    </source>
</evidence>
<comment type="cofactor">
    <cofactor evidence="3">
        <name>[2Fe-2S] cluster</name>
        <dbReference type="ChEBI" id="CHEBI:190135"/>
    </cofactor>
</comment>
<dbReference type="InterPro" id="IPR036010">
    <property type="entry name" value="2Fe-2S_ferredoxin-like_sf"/>
</dbReference>